<protein>
    <recommendedName>
        <fullName evidence="4">BED-type domain-containing protein</fullName>
    </recommendedName>
</protein>
<dbReference type="Proteomes" id="UP000481153">
    <property type="component" value="Unassembled WGS sequence"/>
</dbReference>
<evidence type="ECO:0000256" key="1">
    <source>
        <dbReference type="SAM" id="MobiDB-lite"/>
    </source>
</evidence>
<gene>
    <name evidence="2" type="ORF">Ae201684_017591</name>
</gene>
<evidence type="ECO:0000313" key="2">
    <source>
        <dbReference type="EMBL" id="KAF0723510.1"/>
    </source>
</evidence>
<dbReference type="EMBL" id="VJMJ01000304">
    <property type="protein sequence ID" value="KAF0723510.1"/>
    <property type="molecule type" value="Genomic_DNA"/>
</dbReference>
<keyword evidence="3" id="KW-1185">Reference proteome</keyword>
<comment type="caution">
    <text evidence="2">The sequence shown here is derived from an EMBL/GenBank/DDBJ whole genome shotgun (WGS) entry which is preliminary data.</text>
</comment>
<name>A0A6G0WAB5_9STRA</name>
<reference evidence="2 3" key="1">
    <citation type="submission" date="2019-07" db="EMBL/GenBank/DDBJ databases">
        <title>Genomics analysis of Aphanomyces spp. identifies a new class of oomycete effector associated with host adaptation.</title>
        <authorList>
            <person name="Gaulin E."/>
        </authorList>
    </citation>
    <scope>NUCLEOTIDE SEQUENCE [LARGE SCALE GENOMIC DNA]</scope>
    <source>
        <strain evidence="2 3">ATCC 201684</strain>
    </source>
</reference>
<proteinExistence type="predicted"/>
<sequence length="718" mass="79794">MDKMTSTSEEKRRGRGVSAAAREIYAYFDRRDDLEKSGTYFWVECRLCRSAFEEANGGVHPLTKSSVQEPTPRKNILANLKKHIETCPFVLASKKRKQATASSGPLSTKRVRGVAARSRDLYSFFDRRVDLGKTGSYFYVECKNCRAAFQESSGGVHPITQTTVSSPTPMKNVVANLKKHIESCPFVQASLHASPPCSSSSLSQTQLSSLVVRLIAAIPLPPHWIQVPEFTALVDFLRPETSAALPAPRDLMGPLLEMEAAKAMSESIHLMQKQVASGTAVLGLAVDRHGFIWLHAGPCWFPWTPLPNATAYATNNGKETLDALEAAIDEAQALTGLQVAFVCLHGHGLCHFASSRRPSVLFAPWVNITRLVLSQMEPRLSTIMAQMLGFVDLVQKDPWLFDQCLAKMLLHDVHASSIPQQRNLPHVSSLTWSNLHVLCGALLSLRPACIAFADAIAKPEVSPVRDPMFLSGVASIQTLLEPFTTSHKTAADVLMLLGRLVSRKESSEVCIQTAEALWQQMDQPLHIAAAALDVQHASTIRRWLLSNSFGLTVAEVGASVHRLYEQHIAPDPAKAVVEQFCQWMWMDDVDNMPFRHNTPLFWKYMRDQPGFSKLAPLALLLHCVVGVPEDVRSSHANTKLEQVWIASKQDMNPDKRSLGVERRNLAEQWQELVNDSLGQHDDDATTSSIESVQERHNHHVTPIPLRYLFGPQVQRREA</sequence>
<feature type="region of interest" description="Disordered" evidence="1">
    <location>
        <begin position="676"/>
        <end position="696"/>
    </location>
</feature>
<accession>A0A6G0WAB5</accession>
<dbReference type="AlphaFoldDB" id="A0A6G0WAB5"/>
<evidence type="ECO:0008006" key="4">
    <source>
        <dbReference type="Google" id="ProtNLM"/>
    </source>
</evidence>
<organism evidence="2 3">
    <name type="scientific">Aphanomyces euteiches</name>
    <dbReference type="NCBI Taxonomy" id="100861"/>
    <lineage>
        <taxon>Eukaryota</taxon>
        <taxon>Sar</taxon>
        <taxon>Stramenopiles</taxon>
        <taxon>Oomycota</taxon>
        <taxon>Saprolegniomycetes</taxon>
        <taxon>Saprolegniales</taxon>
        <taxon>Verrucalvaceae</taxon>
        <taxon>Aphanomyces</taxon>
    </lineage>
</organism>
<dbReference type="VEuPathDB" id="FungiDB:AeMF1_013804"/>
<evidence type="ECO:0000313" key="3">
    <source>
        <dbReference type="Proteomes" id="UP000481153"/>
    </source>
</evidence>